<evidence type="ECO:0000313" key="2">
    <source>
        <dbReference type="Proteomes" id="UP001372338"/>
    </source>
</evidence>
<dbReference type="AlphaFoldDB" id="A0AAN9F8P0"/>
<reference evidence="1 2" key="1">
    <citation type="submission" date="2024-01" db="EMBL/GenBank/DDBJ databases">
        <title>The genomes of 5 underutilized Papilionoideae crops provide insights into root nodulation and disease resistanc.</title>
        <authorList>
            <person name="Yuan L."/>
        </authorList>
    </citation>
    <scope>NUCLEOTIDE SEQUENCE [LARGE SCALE GENOMIC DNA]</scope>
    <source>
        <strain evidence="1">ZHUSHIDOU_FW_LH</strain>
        <tissue evidence="1">Leaf</tissue>
    </source>
</reference>
<protein>
    <submittedName>
        <fullName evidence="1">Uncharacterized protein</fullName>
    </submittedName>
</protein>
<gene>
    <name evidence="1" type="ORF">RIF29_19925</name>
</gene>
<dbReference type="EMBL" id="JAYWIO010000004">
    <property type="protein sequence ID" value="KAK7267258.1"/>
    <property type="molecule type" value="Genomic_DNA"/>
</dbReference>
<name>A0AAN9F8P0_CROPI</name>
<comment type="caution">
    <text evidence="1">The sequence shown here is derived from an EMBL/GenBank/DDBJ whole genome shotgun (WGS) entry which is preliminary data.</text>
</comment>
<keyword evidence="2" id="KW-1185">Reference proteome</keyword>
<accession>A0AAN9F8P0</accession>
<sequence length="78" mass="8795">MVDEEVKVFRLIFLFLSHTAPFVRRVSLCPHSCYAMLCASYAMLLSKPNLIIPKPSFSLSIYLLSSLFLLGYRSFGSG</sequence>
<evidence type="ECO:0000313" key="1">
    <source>
        <dbReference type="EMBL" id="KAK7267258.1"/>
    </source>
</evidence>
<organism evidence="1 2">
    <name type="scientific">Crotalaria pallida</name>
    <name type="common">Smooth rattlebox</name>
    <name type="synonym">Crotalaria striata</name>
    <dbReference type="NCBI Taxonomy" id="3830"/>
    <lineage>
        <taxon>Eukaryota</taxon>
        <taxon>Viridiplantae</taxon>
        <taxon>Streptophyta</taxon>
        <taxon>Embryophyta</taxon>
        <taxon>Tracheophyta</taxon>
        <taxon>Spermatophyta</taxon>
        <taxon>Magnoliopsida</taxon>
        <taxon>eudicotyledons</taxon>
        <taxon>Gunneridae</taxon>
        <taxon>Pentapetalae</taxon>
        <taxon>rosids</taxon>
        <taxon>fabids</taxon>
        <taxon>Fabales</taxon>
        <taxon>Fabaceae</taxon>
        <taxon>Papilionoideae</taxon>
        <taxon>50 kb inversion clade</taxon>
        <taxon>genistoids sensu lato</taxon>
        <taxon>core genistoids</taxon>
        <taxon>Crotalarieae</taxon>
        <taxon>Crotalaria</taxon>
    </lineage>
</organism>
<proteinExistence type="predicted"/>
<dbReference type="Proteomes" id="UP001372338">
    <property type="component" value="Unassembled WGS sequence"/>
</dbReference>